<dbReference type="InterPro" id="IPR016188">
    <property type="entry name" value="PurM-like_N"/>
</dbReference>
<feature type="binding site" evidence="1">
    <location>
        <position position="39"/>
    </location>
    <ligand>
        <name>Mg(2+)</name>
        <dbReference type="ChEBI" id="CHEBI:18420"/>
        <label>4</label>
    </ligand>
</feature>
<keyword evidence="4" id="KW-1185">Reference proteome</keyword>
<feature type="binding site" evidence="1">
    <location>
        <position position="39"/>
    </location>
    <ligand>
        <name>Mg(2+)</name>
        <dbReference type="ChEBI" id="CHEBI:18420"/>
        <label>3</label>
    </ligand>
</feature>
<evidence type="ECO:0000313" key="3">
    <source>
        <dbReference type="EMBL" id="KAB3523299.1"/>
    </source>
</evidence>
<feature type="binding site" evidence="1">
    <location>
        <position position="57"/>
    </location>
    <ligand>
        <name>Mg(2+)</name>
        <dbReference type="ChEBI" id="CHEBI:18420"/>
        <label>1</label>
    </ligand>
</feature>
<evidence type="ECO:0000256" key="1">
    <source>
        <dbReference type="HAMAP-Rule" id="MF_02128"/>
    </source>
</evidence>
<feature type="binding site" evidence="1">
    <location>
        <position position="134"/>
    </location>
    <ligand>
        <name>Mg(2+)</name>
        <dbReference type="ChEBI" id="CHEBI:18420"/>
        <label>1</label>
    </ligand>
</feature>
<keyword evidence="1 3" id="KW-0808">Transferase</keyword>
<comment type="similarity">
    <text evidence="1">Belongs to the thiamine-monophosphate kinase family.</text>
</comment>
<feature type="binding site" evidence="1">
    <location>
        <position position="86"/>
    </location>
    <ligand>
        <name>Mg(2+)</name>
        <dbReference type="ChEBI" id="CHEBI:18420"/>
        <label>3</label>
    </ligand>
</feature>
<sequence>MPHAIDALDPSALTLSEAGEARTIRAIRQAAPSDLNGDDAAVIPTTGTNSRIVCSTDMLVEGRHFRFDYSTPHQVGRKAVAQNFADIQAMGARPTSLLFALAAPQDMLLRDVEDIARGMYDAAIPWAAELVGGDVVRSDTLVITITAVGELTGPDAPLTLDAACVGHRIIAHGNLGWSAAGLDILQACGGRDGVPDDPILRTLVDWHCAPEFPVGRGFVARATGAASLTDISDGLIRDVTAMAERSGVVFDLDREALVPSRELRHAQQFLADKGIDIDPWDWVLNGGEDHCLVGTTDTRMPSGYRHLGWVRSAHDVTDTPVLLDGAPVTNDGGWESL</sequence>
<dbReference type="NCBIfam" id="TIGR01379">
    <property type="entry name" value="thiL"/>
    <property type="match status" value="1"/>
</dbReference>
<feature type="binding site" evidence="1">
    <location>
        <position position="233"/>
    </location>
    <ligand>
        <name>Mg(2+)</name>
        <dbReference type="ChEBI" id="CHEBI:18420"/>
        <label>5</label>
    </ligand>
</feature>
<feature type="binding site" evidence="1">
    <location>
        <position position="86"/>
    </location>
    <ligand>
        <name>Mg(2+)</name>
        <dbReference type="ChEBI" id="CHEBI:18420"/>
        <label>2</label>
    </ligand>
</feature>
<dbReference type="EMBL" id="WBZJ01000001">
    <property type="protein sequence ID" value="KAB3523299.1"/>
    <property type="molecule type" value="Genomic_DNA"/>
</dbReference>
<evidence type="ECO:0000259" key="2">
    <source>
        <dbReference type="Pfam" id="PF00586"/>
    </source>
</evidence>
<feature type="binding site" evidence="1">
    <location>
        <position position="230"/>
    </location>
    <ligand>
        <name>Mg(2+)</name>
        <dbReference type="ChEBI" id="CHEBI:18420"/>
        <label>3</label>
    </ligand>
</feature>
<dbReference type="HAMAP" id="MF_02128">
    <property type="entry name" value="TMP_kinase"/>
    <property type="match status" value="1"/>
</dbReference>
<feature type="binding site" evidence="1">
    <location>
        <position position="334"/>
    </location>
    <ligand>
        <name>substrate</name>
    </ligand>
</feature>
<dbReference type="EC" id="2.7.4.16" evidence="1"/>
<reference evidence="3 4" key="1">
    <citation type="submission" date="2019-10" db="EMBL/GenBank/DDBJ databases">
        <title>Corynebacterium sp novel species isolated from the respiratory tract of Marmot.</title>
        <authorList>
            <person name="Zhang G."/>
        </authorList>
    </citation>
    <scope>NUCLEOTIDE SEQUENCE [LARGE SCALE GENOMIC DNA]</scope>
    <source>
        <strain evidence="3 4">336</strain>
    </source>
</reference>
<dbReference type="PIRSF" id="PIRSF005303">
    <property type="entry name" value="Thiam_monoph_kin"/>
    <property type="match status" value="1"/>
</dbReference>
<dbReference type="InterPro" id="IPR036921">
    <property type="entry name" value="PurM-like_N_sf"/>
</dbReference>
<dbReference type="CDD" id="cd02194">
    <property type="entry name" value="ThiL"/>
    <property type="match status" value="1"/>
</dbReference>
<keyword evidence="1" id="KW-0479">Metal-binding</keyword>
<feature type="binding site" evidence="1">
    <location>
        <position position="64"/>
    </location>
    <ligand>
        <name>substrate</name>
    </ligand>
</feature>
<dbReference type="NCBIfam" id="NF004351">
    <property type="entry name" value="PRK05731.1-4"/>
    <property type="match status" value="1"/>
</dbReference>
<comment type="caution">
    <text evidence="1">Lacks conserved residue(s) required for the propagation of feature annotation.</text>
</comment>
<keyword evidence="1" id="KW-0067">ATP-binding</keyword>
<keyword evidence="1" id="KW-0784">Thiamine biosynthesis</keyword>
<dbReference type="Gene3D" id="3.30.1330.10">
    <property type="entry name" value="PurM-like, N-terminal domain"/>
    <property type="match status" value="1"/>
</dbReference>
<name>A0ABQ6VGH9_9CORY</name>
<dbReference type="PANTHER" id="PTHR30270:SF0">
    <property type="entry name" value="THIAMINE-MONOPHOSPHATE KINASE"/>
    <property type="match status" value="1"/>
</dbReference>
<comment type="pathway">
    <text evidence="1">Cofactor biosynthesis; thiamine diphosphate biosynthesis; thiamine diphosphate from thiamine phosphate: step 1/1.</text>
</comment>
<dbReference type="Pfam" id="PF00586">
    <property type="entry name" value="AIRS"/>
    <property type="match status" value="1"/>
</dbReference>
<organism evidence="3 4">
    <name type="scientific">Corynebacterium zhongnanshanii</name>
    <dbReference type="NCBI Taxonomy" id="2768834"/>
    <lineage>
        <taxon>Bacteria</taxon>
        <taxon>Bacillati</taxon>
        <taxon>Actinomycetota</taxon>
        <taxon>Actinomycetes</taxon>
        <taxon>Mycobacteriales</taxon>
        <taxon>Corynebacteriaceae</taxon>
        <taxon>Corynebacterium</taxon>
    </lineage>
</organism>
<dbReference type="GO" id="GO:0009030">
    <property type="term" value="F:thiamine-phosphate kinase activity"/>
    <property type="evidence" value="ECO:0007669"/>
    <property type="project" value="UniProtKB-EC"/>
</dbReference>
<keyword evidence="1 3" id="KW-0418">Kinase</keyword>
<dbReference type="SUPFAM" id="SSF55326">
    <property type="entry name" value="PurM N-terminal domain-like"/>
    <property type="match status" value="1"/>
</dbReference>
<feature type="binding site" evidence="1">
    <location>
        <position position="288"/>
    </location>
    <ligand>
        <name>substrate</name>
    </ligand>
</feature>
<feature type="binding site" evidence="1">
    <location>
        <position position="232"/>
    </location>
    <ligand>
        <name>ATP</name>
        <dbReference type="ChEBI" id="CHEBI:30616"/>
    </ligand>
</feature>
<comment type="catalytic activity">
    <reaction evidence="1">
        <text>thiamine phosphate + ATP = thiamine diphosphate + ADP</text>
        <dbReference type="Rhea" id="RHEA:15913"/>
        <dbReference type="ChEBI" id="CHEBI:30616"/>
        <dbReference type="ChEBI" id="CHEBI:37575"/>
        <dbReference type="ChEBI" id="CHEBI:58937"/>
        <dbReference type="ChEBI" id="CHEBI:456216"/>
        <dbReference type="EC" id="2.7.4.16"/>
    </reaction>
</comment>
<comment type="function">
    <text evidence="1">Catalyzes the ATP-dependent phosphorylation of thiamine-monophosphate (TMP) to form thiamine-pyrophosphate (TPP), the active form of vitamin B1.</text>
</comment>
<feature type="binding site" evidence="1">
    <location>
        <position position="57"/>
    </location>
    <ligand>
        <name>Mg(2+)</name>
        <dbReference type="ChEBI" id="CHEBI:18420"/>
        <label>2</label>
    </ligand>
</feature>
<dbReference type="Gene3D" id="3.90.650.10">
    <property type="entry name" value="PurM-like C-terminal domain"/>
    <property type="match status" value="1"/>
</dbReference>
<feature type="binding site" evidence="1">
    <location>
        <position position="56"/>
    </location>
    <ligand>
        <name>Mg(2+)</name>
        <dbReference type="ChEBI" id="CHEBI:18420"/>
        <label>1</label>
    </ligand>
</feature>
<feature type="binding site" evidence="1">
    <location>
        <position position="55"/>
    </location>
    <ligand>
        <name>Mg(2+)</name>
        <dbReference type="ChEBI" id="CHEBI:18420"/>
        <label>4</label>
    </ligand>
</feature>
<dbReference type="RefSeq" id="WP_151844045.1">
    <property type="nucleotide sequence ID" value="NZ_WBZJ01000001.1"/>
</dbReference>
<dbReference type="SUPFAM" id="SSF56042">
    <property type="entry name" value="PurM C-terminal domain-like"/>
    <property type="match status" value="1"/>
</dbReference>
<comment type="caution">
    <text evidence="3">The sequence shown here is derived from an EMBL/GenBank/DDBJ whole genome shotgun (WGS) entry which is preliminary data.</text>
</comment>
<evidence type="ECO:0000313" key="4">
    <source>
        <dbReference type="Proteomes" id="UP000436181"/>
    </source>
</evidence>
<keyword evidence="1" id="KW-0460">Magnesium</keyword>
<feature type="binding site" evidence="1">
    <location>
        <begin position="133"/>
        <end position="134"/>
    </location>
    <ligand>
        <name>ATP</name>
        <dbReference type="ChEBI" id="CHEBI:30616"/>
    </ligand>
</feature>
<proteinExistence type="inferred from homology"/>
<protein>
    <recommendedName>
        <fullName evidence="1">Thiamine-monophosphate kinase</fullName>
        <shortName evidence="1">TMP kinase</shortName>
        <shortName evidence="1">Thiamine-phosphate kinase</shortName>
        <ecNumber evidence="1">2.7.4.16</ecNumber>
    </recommendedName>
</protein>
<accession>A0ABQ6VGH9</accession>
<dbReference type="PANTHER" id="PTHR30270">
    <property type="entry name" value="THIAMINE-MONOPHOSPHATE KINASE"/>
    <property type="match status" value="1"/>
</dbReference>
<keyword evidence="1" id="KW-0547">Nucleotide-binding</keyword>
<feature type="domain" description="PurM-like N-terminal" evidence="2">
    <location>
        <begin position="37"/>
        <end position="150"/>
    </location>
</feature>
<dbReference type="InterPro" id="IPR036676">
    <property type="entry name" value="PurM-like_C_sf"/>
</dbReference>
<dbReference type="Proteomes" id="UP000436181">
    <property type="component" value="Unassembled WGS sequence"/>
</dbReference>
<gene>
    <name evidence="1" type="primary">thiL</name>
    <name evidence="3" type="ORF">F8377_03960</name>
</gene>
<dbReference type="InterPro" id="IPR006283">
    <property type="entry name" value="ThiL-like"/>
</dbReference>
<comment type="miscellaneous">
    <text evidence="1">Reaction mechanism of ThiL seems to utilize a direct, inline transfer of the gamma-phosphate of ATP to TMP rather than a phosphorylated enzyme intermediate.</text>
</comment>
<feature type="binding site" evidence="1">
    <location>
        <position position="86"/>
    </location>
    <ligand>
        <name>Mg(2+)</name>
        <dbReference type="ChEBI" id="CHEBI:18420"/>
        <label>4</label>
    </ligand>
</feature>